<evidence type="ECO:0008006" key="9">
    <source>
        <dbReference type="Google" id="ProtNLM"/>
    </source>
</evidence>
<name>A0A6C0M586_9ZZZZ</name>
<dbReference type="SUPFAM" id="SSF69065">
    <property type="entry name" value="RNase III domain-like"/>
    <property type="match status" value="1"/>
</dbReference>
<dbReference type="InterPro" id="IPR000999">
    <property type="entry name" value="RNase_III_dom"/>
</dbReference>
<dbReference type="InterPro" id="IPR011907">
    <property type="entry name" value="RNase_III"/>
</dbReference>
<dbReference type="AlphaFoldDB" id="A0A6C0M586"/>
<dbReference type="Pfam" id="PF00035">
    <property type="entry name" value="dsrm"/>
    <property type="match status" value="1"/>
</dbReference>
<sequence length="279" mass="31471">MDYFPYNPANRIFTEADIHRILRTHGLPHYRVTNRKLFQTAMVHTTYVRRATYTTPDGNPANLAPCPAGMMPLQDESYECLEFEGDAVLGCCVATYLRHKFPEKKQGFLTDARKELVNNDRIGDLSKKLGLDRFYVISRNNEESVAIRGRTNTKKLGDIFEAFLGALWTDCGNRFNIVSTFVNTVLETYLDVDEIVASATNFKDLFQKYSQREFKTTPVYEMRSNDPKKNEIVVAVFVAGKVYGIGAGSTRKKAEQLACKEALANVGDAGSEHEPCDHT</sequence>
<feature type="domain" description="RNase III" evidence="7">
    <location>
        <begin position="18"/>
        <end position="172"/>
    </location>
</feature>
<dbReference type="EMBL" id="MN740640">
    <property type="protein sequence ID" value="QHU36582.1"/>
    <property type="molecule type" value="Genomic_DNA"/>
</dbReference>
<dbReference type="GO" id="GO:0003725">
    <property type="term" value="F:double-stranded RNA binding"/>
    <property type="evidence" value="ECO:0007669"/>
    <property type="project" value="TreeGrafter"/>
</dbReference>
<evidence type="ECO:0000313" key="8">
    <source>
        <dbReference type="EMBL" id="QHU36582.1"/>
    </source>
</evidence>
<dbReference type="SUPFAM" id="SSF54768">
    <property type="entry name" value="dsRNA-binding domain-like"/>
    <property type="match status" value="1"/>
</dbReference>
<evidence type="ECO:0000259" key="6">
    <source>
        <dbReference type="PROSITE" id="PS50137"/>
    </source>
</evidence>
<dbReference type="HAMAP" id="MF_00104">
    <property type="entry name" value="RNase_III"/>
    <property type="match status" value="1"/>
</dbReference>
<keyword evidence="2" id="KW-0540">Nuclease</keyword>
<comment type="similarity">
    <text evidence="1">Belongs to the ribonuclease III family.</text>
</comment>
<keyword evidence="3" id="KW-0255">Endonuclease</keyword>
<keyword evidence="4" id="KW-0378">Hydrolase</keyword>
<evidence type="ECO:0000256" key="2">
    <source>
        <dbReference type="ARBA" id="ARBA00022722"/>
    </source>
</evidence>
<evidence type="ECO:0000259" key="7">
    <source>
        <dbReference type="PROSITE" id="PS50142"/>
    </source>
</evidence>
<dbReference type="PANTHER" id="PTHR11207:SF0">
    <property type="entry name" value="RIBONUCLEASE 3"/>
    <property type="match status" value="1"/>
</dbReference>
<dbReference type="Gene3D" id="3.30.160.20">
    <property type="match status" value="1"/>
</dbReference>
<dbReference type="InterPro" id="IPR014720">
    <property type="entry name" value="dsRBD_dom"/>
</dbReference>
<organism evidence="8">
    <name type="scientific">viral metagenome</name>
    <dbReference type="NCBI Taxonomy" id="1070528"/>
    <lineage>
        <taxon>unclassified sequences</taxon>
        <taxon>metagenomes</taxon>
        <taxon>organismal metagenomes</taxon>
    </lineage>
</organism>
<accession>A0A6C0M586</accession>
<evidence type="ECO:0000256" key="5">
    <source>
        <dbReference type="ARBA" id="ARBA00022884"/>
    </source>
</evidence>
<proteinExistence type="inferred from homology"/>
<dbReference type="CDD" id="cd00593">
    <property type="entry name" value="RIBOc"/>
    <property type="match status" value="1"/>
</dbReference>
<dbReference type="PROSITE" id="PS50142">
    <property type="entry name" value="RNASE_3_2"/>
    <property type="match status" value="1"/>
</dbReference>
<keyword evidence="5" id="KW-0694">RNA-binding</keyword>
<evidence type="ECO:0000256" key="3">
    <source>
        <dbReference type="ARBA" id="ARBA00022759"/>
    </source>
</evidence>
<dbReference type="SMART" id="SM00358">
    <property type="entry name" value="DSRM"/>
    <property type="match status" value="1"/>
</dbReference>
<dbReference type="Pfam" id="PF00636">
    <property type="entry name" value="Ribonuclease_3"/>
    <property type="match status" value="1"/>
</dbReference>
<dbReference type="GO" id="GO:0004525">
    <property type="term" value="F:ribonuclease III activity"/>
    <property type="evidence" value="ECO:0007669"/>
    <property type="project" value="InterPro"/>
</dbReference>
<dbReference type="GO" id="GO:0010468">
    <property type="term" value="P:regulation of gene expression"/>
    <property type="evidence" value="ECO:0007669"/>
    <property type="project" value="TreeGrafter"/>
</dbReference>
<dbReference type="CDD" id="cd10845">
    <property type="entry name" value="DSRM_RNAse_III_family"/>
    <property type="match status" value="1"/>
</dbReference>
<dbReference type="InterPro" id="IPR036389">
    <property type="entry name" value="RNase_III_sf"/>
</dbReference>
<dbReference type="SMART" id="SM00535">
    <property type="entry name" value="RIBOc"/>
    <property type="match status" value="1"/>
</dbReference>
<dbReference type="Gene3D" id="1.10.1520.10">
    <property type="entry name" value="Ribonuclease III domain"/>
    <property type="match status" value="1"/>
</dbReference>
<protein>
    <recommendedName>
        <fullName evidence="9">RNase III domain-containing protein</fullName>
    </recommendedName>
</protein>
<dbReference type="PANTHER" id="PTHR11207">
    <property type="entry name" value="RIBONUCLEASE III"/>
    <property type="match status" value="1"/>
</dbReference>
<reference evidence="8" key="1">
    <citation type="journal article" date="2020" name="Nature">
        <title>Giant virus diversity and host interactions through global metagenomics.</title>
        <authorList>
            <person name="Schulz F."/>
            <person name="Roux S."/>
            <person name="Paez-Espino D."/>
            <person name="Jungbluth S."/>
            <person name="Walsh D.A."/>
            <person name="Denef V.J."/>
            <person name="McMahon K.D."/>
            <person name="Konstantinidis K.T."/>
            <person name="Eloe-Fadrosh E.A."/>
            <person name="Kyrpides N.C."/>
            <person name="Woyke T."/>
        </authorList>
    </citation>
    <scope>NUCLEOTIDE SEQUENCE</scope>
    <source>
        <strain evidence="8">GVMAG-S-1035231-58</strain>
    </source>
</reference>
<evidence type="ECO:0000256" key="1">
    <source>
        <dbReference type="ARBA" id="ARBA00010183"/>
    </source>
</evidence>
<dbReference type="GO" id="GO:0006364">
    <property type="term" value="P:rRNA processing"/>
    <property type="evidence" value="ECO:0007669"/>
    <property type="project" value="InterPro"/>
</dbReference>
<dbReference type="PROSITE" id="PS50137">
    <property type="entry name" value="DS_RBD"/>
    <property type="match status" value="1"/>
</dbReference>
<feature type="domain" description="DRBM" evidence="6">
    <location>
        <begin position="201"/>
        <end position="268"/>
    </location>
</feature>
<evidence type="ECO:0000256" key="4">
    <source>
        <dbReference type="ARBA" id="ARBA00022801"/>
    </source>
</evidence>